<sequence>MVGLGYAETAVSVYFRLNQSTNHSAHVFQYPIIVPSILACRNHESREPDFTAWYLPSRPKDMVEVVTSHAYGQQGTRESATLPWLPRPPSALTFHLLTTPHQSITMSYPSYTVASISYSIKRSRLPENLLKPGSAFNFPNSFTGSIEPCDIKVSLNGPAENHLRNAYWDGGIHLQVAITTHRSGEVAWADLQGVRRDEGRESTAFAYRFLIDPSDPHPWQFNVLDQKYQKSHFLNAIPVNFNRLGARLRASSTPSTPAASPTPARRARSEVISGQSPADNRPRPSPAVLTLRGRRIPSIRGGHTRPGSTLCISLRRTRRHSQKQIQSKLASRGTSPIRSSVVDYAAPLAIIILPANMANSGFATAPQQKSPTNLSRPPFGLSLPERIAGYRRLGLDRAAKSAAVLAFGAQTDALTWPETRKQDERTRKAVKRDPYGSVHWGSDIWGSWWLLGP</sequence>
<feature type="region of interest" description="Disordered" evidence="1">
    <location>
        <begin position="250"/>
        <end position="309"/>
    </location>
</feature>
<keyword evidence="3" id="KW-1185">Reference proteome</keyword>
<organism evidence="2 3">
    <name type="scientific">Amniculicola lignicola CBS 123094</name>
    <dbReference type="NCBI Taxonomy" id="1392246"/>
    <lineage>
        <taxon>Eukaryota</taxon>
        <taxon>Fungi</taxon>
        <taxon>Dikarya</taxon>
        <taxon>Ascomycota</taxon>
        <taxon>Pezizomycotina</taxon>
        <taxon>Dothideomycetes</taxon>
        <taxon>Pleosporomycetidae</taxon>
        <taxon>Pleosporales</taxon>
        <taxon>Amniculicolaceae</taxon>
        <taxon>Amniculicola</taxon>
    </lineage>
</organism>
<dbReference type="AlphaFoldDB" id="A0A6A5W7T3"/>
<dbReference type="EMBL" id="ML977613">
    <property type="protein sequence ID" value="KAF1997427.1"/>
    <property type="molecule type" value="Genomic_DNA"/>
</dbReference>
<name>A0A6A5W7T3_9PLEO</name>
<evidence type="ECO:0000313" key="3">
    <source>
        <dbReference type="Proteomes" id="UP000799779"/>
    </source>
</evidence>
<dbReference type="Proteomes" id="UP000799779">
    <property type="component" value="Unassembled WGS sequence"/>
</dbReference>
<evidence type="ECO:0000256" key="1">
    <source>
        <dbReference type="SAM" id="MobiDB-lite"/>
    </source>
</evidence>
<proteinExistence type="predicted"/>
<evidence type="ECO:0000313" key="2">
    <source>
        <dbReference type="EMBL" id="KAF1997427.1"/>
    </source>
</evidence>
<feature type="compositionally biased region" description="Low complexity" evidence="1">
    <location>
        <begin position="250"/>
        <end position="264"/>
    </location>
</feature>
<reference evidence="2" key="1">
    <citation type="journal article" date="2020" name="Stud. Mycol.">
        <title>101 Dothideomycetes genomes: a test case for predicting lifestyles and emergence of pathogens.</title>
        <authorList>
            <person name="Haridas S."/>
            <person name="Albert R."/>
            <person name="Binder M."/>
            <person name="Bloem J."/>
            <person name="Labutti K."/>
            <person name="Salamov A."/>
            <person name="Andreopoulos B."/>
            <person name="Baker S."/>
            <person name="Barry K."/>
            <person name="Bills G."/>
            <person name="Bluhm B."/>
            <person name="Cannon C."/>
            <person name="Castanera R."/>
            <person name="Culley D."/>
            <person name="Daum C."/>
            <person name="Ezra D."/>
            <person name="Gonzalez J."/>
            <person name="Henrissat B."/>
            <person name="Kuo A."/>
            <person name="Liang C."/>
            <person name="Lipzen A."/>
            <person name="Lutzoni F."/>
            <person name="Magnuson J."/>
            <person name="Mondo S."/>
            <person name="Nolan M."/>
            <person name="Ohm R."/>
            <person name="Pangilinan J."/>
            <person name="Park H.-J."/>
            <person name="Ramirez L."/>
            <person name="Alfaro M."/>
            <person name="Sun H."/>
            <person name="Tritt A."/>
            <person name="Yoshinaga Y."/>
            <person name="Zwiers L.-H."/>
            <person name="Turgeon B."/>
            <person name="Goodwin S."/>
            <person name="Spatafora J."/>
            <person name="Crous P."/>
            <person name="Grigoriev I."/>
        </authorList>
    </citation>
    <scope>NUCLEOTIDE SEQUENCE</scope>
    <source>
        <strain evidence="2">CBS 123094</strain>
    </source>
</reference>
<protein>
    <submittedName>
        <fullName evidence="2">Uncharacterized protein</fullName>
    </submittedName>
</protein>
<accession>A0A6A5W7T3</accession>
<gene>
    <name evidence="2" type="ORF">P154DRAFT_605557</name>
</gene>